<evidence type="ECO:0000256" key="1">
    <source>
        <dbReference type="ARBA" id="ARBA00005417"/>
    </source>
</evidence>
<dbReference type="AlphaFoldDB" id="A0A066YRW0"/>
<dbReference type="FunFam" id="3.40.50.300:FF:001220">
    <property type="entry name" value="ABC transporter ATP-binding subunit"/>
    <property type="match status" value="1"/>
</dbReference>
<comment type="caution">
    <text evidence="6">The sequence shown here is derived from an EMBL/GenBank/DDBJ whole genome shotgun (WGS) entry which is preliminary data.</text>
</comment>
<dbReference type="EMBL" id="JNBY01000093">
    <property type="protein sequence ID" value="KDN84288.1"/>
    <property type="molecule type" value="Genomic_DNA"/>
</dbReference>
<protein>
    <submittedName>
        <fullName evidence="6">ABC transporter</fullName>
    </submittedName>
</protein>
<comment type="similarity">
    <text evidence="1">Belongs to the ABC transporter superfamily.</text>
</comment>
<dbReference type="CDD" id="cd03230">
    <property type="entry name" value="ABC_DR_subfamily_A"/>
    <property type="match status" value="1"/>
</dbReference>
<dbReference type="GO" id="GO:0005524">
    <property type="term" value="F:ATP binding"/>
    <property type="evidence" value="ECO:0007669"/>
    <property type="project" value="UniProtKB-KW"/>
</dbReference>
<proteinExistence type="inferred from homology"/>
<dbReference type="HOGENOM" id="CLU_000604_1_2_11"/>
<dbReference type="SUPFAM" id="SSF52540">
    <property type="entry name" value="P-loop containing nucleoside triphosphate hydrolases"/>
    <property type="match status" value="1"/>
</dbReference>
<dbReference type="PATRIC" id="fig|1348663.4.peg.3930"/>
<dbReference type="InterPro" id="IPR003593">
    <property type="entry name" value="AAA+_ATPase"/>
</dbReference>
<gene>
    <name evidence="6" type="ORF">KCH_40790</name>
</gene>
<evidence type="ECO:0000313" key="6">
    <source>
        <dbReference type="EMBL" id="KDN84288.1"/>
    </source>
</evidence>
<evidence type="ECO:0000256" key="4">
    <source>
        <dbReference type="ARBA" id="ARBA00022840"/>
    </source>
</evidence>
<dbReference type="Gene3D" id="3.40.50.300">
    <property type="entry name" value="P-loop containing nucleotide triphosphate hydrolases"/>
    <property type="match status" value="1"/>
</dbReference>
<dbReference type="InterPro" id="IPR017871">
    <property type="entry name" value="ABC_transporter-like_CS"/>
</dbReference>
<dbReference type="PROSITE" id="PS50893">
    <property type="entry name" value="ABC_TRANSPORTER_2"/>
    <property type="match status" value="1"/>
</dbReference>
<dbReference type="Proteomes" id="UP000027178">
    <property type="component" value="Unassembled WGS sequence"/>
</dbReference>
<dbReference type="InterPro" id="IPR003439">
    <property type="entry name" value="ABC_transporter-like_ATP-bd"/>
</dbReference>
<dbReference type="eggNOG" id="COG1131">
    <property type="taxonomic scope" value="Bacteria"/>
</dbReference>
<dbReference type="PANTHER" id="PTHR43335">
    <property type="entry name" value="ABC TRANSPORTER, ATP-BINDING PROTEIN"/>
    <property type="match status" value="1"/>
</dbReference>
<dbReference type="PANTHER" id="PTHR43335:SF11">
    <property type="entry name" value="ABC TRANSPORTER RELATED"/>
    <property type="match status" value="1"/>
</dbReference>
<dbReference type="InterPro" id="IPR027417">
    <property type="entry name" value="P-loop_NTPase"/>
</dbReference>
<dbReference type="GO" id="GO:0016887">
    <property type="term" value="F:ATP hydrolysis activity"/>
    <property type="evidence" value="ECO:0007669"/>
    <property type="project" value="InterPro"/>
</dbReference>
<keyword evidence="4" id="KW-0067">ATP-binding</keyword>
<evidence type="ECO:0000259" key="5">
    <source>
        <dbReference type="PROSITE" id="PS50893"/>
    </source>
</evidence>
<reference evidence="6 7" key="1">
    <citation type="submission" date="2014-05" db="EMBL/GenBank/DDBJ databases">
        <title>Draft Genome Sequence of Kitasatospora cheerisanensis KCTC 2395.</title>
        <authorList>
            <person name="Nam D.H."/>
        </authorList>
    </citation>
    <scope>NUCLEOTIDE SEQUENCE [LARGE SCALE GENOMIC DNA]</scope>
    <source>
        <strain evidence="6 7">KCTC 2395</strain>
    </source>
</reference>
<keyword evidence="2" id="KW-0813">Transport</keyword>
<dbReference type="OrthoDB" id="9804819at2"/>
<organism evidence="6 7">
    <name type="scientific">Kitasatospora cheerisanensis KCTC 2395</name>
    <dbReference type="NCBI Taxonomy" id="1348663"/>
    <lineage>
        <taxon>Bacteria</taxon>
        <taxon>Bacillati</taxon>
        <taxon>Actinomycetota</taxon>
        <taxon>Actinomycetes</taxon>
        <taxon>Kitasatosporales</taxon>
        <taxon>Streptomycetaceae</taxon>
        <taxon>Kitasatospora</taxon>
    </lineage>
</organism>
<dbReference type="RefSeq" id="WP_035864579.1">
    <property type="nucleotide sequence ID" value="NZ_KK853997.1"/>
</dbReference>
<accession>A0A066YRW0</accession>
<evidence type="ECO:0000313" key="7">
    <source>
        <dbReference type="Proteomes" id="UP000027178"/>
    </source>
</evidence>
<evidence type="ECO:0000256" key="3">
    <source>
        <dbReference type="ARBA" id="ARBA00022741"/>
    </source>
</evidence>
<feature type="domain" description="ABC transporter" evidence="5">
    <location>
        <begin position="4"/>
        <end position="230"/>
    </location>
</feature>
<sequence length="305" mass="33493">MAVITIDKVSRWFGNVVAVNDVTMTIGPGITGLLGPNGAGKSTLIHMMSGFLAPSSGAVTLDGAQIWRNQQVYRQIGLVPEKESMYDYLTGWEFVLANAELHGLADPGAAAKRAIALVEMEYAQERQTGTYSKGMKQRVKMASALVHDPAVLLLDEPFNGMDPRQRLHLMELLRRFGADGRTVLFSSHILEEVEQLARHIEVVVAGRHAASGDFREIRRLMTDRPHRYLVRSSDDRRLAAALIADGSTAGIELDTAEKALRIQAINFQGFTTLLPKVAREAGIRLYTVSPADESLESVFSYLVSS</sequence>
<keyword evidence="7" id="KW-1185">Reference proteome</keyword>
<name>A0A066YRW0_9ACTN</name>
<dbReference type="Pfam" id="PF00005">
    <property type="entry name" value="ABC_tran"/>
    <property type="match status" value="1"/>
</dbReference>
<dbReference type="SMART" id="SM00382">
    <property type="entry name" value="AAA"/>
    <property type="match status" value="1"/>
</dbReference>
<dbReference type="PROSITE" id="PS00211">
    <property type="entry name" value="ABC_TRANSPORTER_1"/>
    <property type="match status" value="1"/>
</dbReference>
<keyword evidence="3" id="KW-0547">Nucleotide-binding</keyword>
<evidence type="ECO:0000256" key="2">
    <source>
        <dbReference type="ARBA" id="ARBA00022448"/>
    </source>
</evidence>